<keyword evidence="17" id="KW-1185">Reference proteome</keyword>
<dbReference type="InterPro" id="IPR001594">
    <property type="entry name" value="Palmitoyltrfase_DHHC"/>
</dbReference>
<evidence type="ECO:0000256" key="3">
    <source>
        <dbReference type="ARBA" id="ARBA00022692"/>
    </source>
</evidence>
<keyword evidence="4" id="KW-0677">Repeat</keyword>
<feature type="repeat" description="ANK" evidence="12">
    <location>
        <begin position="169"/>
        <end position="192"/>
    </location>
</feature>
<dbReference type="RefSeq" id="XP_015464780.1">
    <property type="nucleotide sequence ID" value="XM_015614387.1"/>
</dbReference>
<keyword evidence="13 16" id="KW-0808">Transferase</keyword>
<feature type="transmembrane region" description="Helical" evidence="13">
    <location>
        <begin position="489"/>
        <end position="508"/>
    </location>
</feature>
<feature type="domain" description="Palmitoyltransferase DHHC" evidence="15">
    <location>
        <begin position="535"/>
        <end position="676"/>
    </location>
</feature>
<keyword evidence="8" id="KW-0564">Palmitate</keyword>
<comment type="similarity">
    <text evidence="2">Belongs to the DHHC palmitoyltransferase family. AKR/ZDHHC17 subfamily.</text>
</comment>
<dbReference type="InterPro" id="IPR002110">
    <property type="entry name" value="Ankyrin_rpt"/>
</dbReference>
<feature type="compositionally biased region" description="Basic and acidic residues" evidence="14">
    <location>
        <begin position="96"/>
        <end position="105"/>
    </location>
</feature>
<dbReference type="SUPFAM" id="SSF48403">
    <property type="entry name" value="Ankyrin repeat"/>
    <property type="match status" value="1"/>
</dbReference>
<dbReference type="Pfam" id="PF01529">
    <property type="entry name" value="DHHC"/>
    <property type="match status" value="1"/>
</dbReference>
<keyword evidence="9" id="KW-0449">Lipoprotein</keyword>
<keyword evidence="10 13" id="KW-0012">Acyltransferase</keyword>
<dbReference type="PROSITE" id="PS50216">
    <property type="entry name" value="DHHC"/>
    <property type="match status" value="1"/>
</dbReference>
<name>A0A0V1PR12_9ASCO</name>
<dbReference type="EMBL" id="LMYN01000229">
    <property type="protein sequence ID" value="KRZ98677.1"/>
    <property type="molecule type" value="Genomic_DNA"/>
</dbReference>
<dbReference type="GeneID" id="26842567"/>
<keyword evidence="5 13" id="KW-1133">Transmembrane helix</keyword>
<dbReference type="Pfam" id="PF13637">
    <property type="entry name" value="Ank_4"/>
    <property type="match status" value="1"/>
</dbReference>
<evidence type="ECO:0000256" key="10">
    <source>
        <dbReference type="ARBA" id="ARBA00023315"/>
    </source>
</evidence>
<evidence type="ECO:0000256" key="9">
    <source>
        <dbReference type="ARBA" id="ARBA00023288"/>
    </source>
</evidence>
<feature type="region of interest" description="Disordered" evidence="14">
    <location>
        <begin position="1"/>
        <end position="110"/>
    </location>
</feature>
<feature type="transmembrane region" description="Helical" evidence="13">
    <location>
        <begin position="391"/>
        <end position="411"/>
    </location>
</feature>
<dbReference type="OrthoDB" id="6781668at2759"/>
<keyword evidence="6 12" id="KW-0040">ANK repeat</keyword>
<keyword evidence="3 13" id="KW-0812">Transmembrane</keyword>
<evidence type="ECO:0000256" key="11">
    <source>
        <dbReference type="ARBA" id="ARBA00048048"/>
    </source>
</evidence>
<organism evidence="16 17">
    <name type="scientific">Debaryomyces fabryi</name>
    <dbReference type="NCBI Taxonomy" id="58627"/>
    <lineage>
        <taxon>Eukaryota</taxon>
        <taxon>Fungi</taxon>
        <taxon>Dikarya</taxon>
        <taxon>Ascomycota</taxon>
        <taxon>Saccharomycotina</taxon>
        <taxon>Pichiomycetes</taxon>
        <taxon>Debaryomycetaceae</taxon>
        <taxon>Debaryomyces</taxon>
    </lineage>
</organism>
<dbReference type="PROSITE" id="PS50297">
    <property type="entry name" value="ANK_REP_REGION"/>
    <property type="match status" value="2"/>
</dbReference>
<feature type="repeat" description="ANK" evidence="12">
    <location>
        <begin position="315"/>
        <end position="347"/>
    </location>
</feature>
<evidence type="ECO:0000256" key="7">
    <source>
        <dbReference type="ARBA" id="ARBA00023136"/>
    </source>
</evidence>
<comment type="subcellular location">
    <subcellularLocation>
        <location evidence="1">Membrane</location>
        <topology evidence="1">Multi-pass membrane protein</topology>
    </subcellularLocation>
</comment>
<dbReference type="AlphaFoldDB" id="A0A0V1PR12"/>
<evidence type="ECO:0000256" key="8">
    <source>
        <dbReference type="ARBA" id="ARBA00023139"/>
    </source>
</evidence>
<evidence type="ECO:0000256" key="6">
    <source>
        <dbReference type="ARBA" id="ARBA00023043"/>
    </source>
</evidence>
<gene>
    <name evidence="16" type="ORF">AC631_05558</name>
</gene>
<protein>
    <recommendedName>
        <fullName evidence="13">Palmitoyltransferase</fullName>
        <ecNumber evidence="13">2.3.1.225</ecNumber>
    </recommendedName>
</protein>
<dbReference type="Pfam" id="PF12796">
    <property type="entry name" value="Ank_2"/>
    <property type="match status" value="2"/>
</dbReference>
<evidence type="ECO:0000256" key="13">
    <source>
        <dbReference type="RuleBase" id="RU079119"/>
    </source>
</evidence>
<evidence type="ECO:0000259" key="15">
    <source>
        <dbReference type="Pfam" id="PF01529"/>
    </source>
</evidence>
<evidence type="ECO:0000256" key="5">
    <source>
        <dbReference type="ARBA" id="ARBA00022989"/>
    </source>
</evidence>
<feature type="compositionally biased region" description="Polar residues" evidence="14">
    <location>
        <begin position="18"/>
        <end position="43"/>
    </location>
</feature>
<dbReference type="EC" id="2.3.1.225" evidence="13"/>
<dbReference type="PANTHER" id="PTHR24161">
    <property type="entry name" value="ANK_REP_REGION DOMAIN-CONTAINING PROTEIN-RELATED"/>
    <property type="match status" value="1"/>
</dbReference>
<feature type="transmembrane region" description="Helical" evidence="13">
    <location>
        <begin position="644"/>
        <end position="667"/>
    </location>
</feature>
<comment type="caution">
    <text evidence="16">The sequence shown here is derived from an EMBL/GenBank/DDBJ whole genome shotgun (WGS) entry which is preliminary data.</text>
</comment>
<feature type="transmembrane region" description="Helical" evidence="13">
    <location>
        <begin position="456"/>
        <end position="477"/>
    </location>
</feature>
<evidence type="ECO:0000256" key="4">
    <source>
        <dbReference type="ARBA" id="ARBA00022737"/>
    </source>
</evidence>
<comment type="catalytic activity">
    <reaction evidence="11 13">
        <text>L-cysteinyl-[protein] + hexadecanoyl-CoA = S-hexadecanoyl-L-cysteinyl-[protein] + CoA</text>
        <dbReference type="Rhea" id="RHEA:36683"/>
        <dbReference type="Rhea" id="RHEA-COMP:10131"/>
        <dbReference type="Rhea" id="RHEA-COMP:11032"/>
        <dbReference type="ChEBI" id="CHEBI:29950"/>
        <dbReference type="ChEBI" id="CHEBI:57287"/>
        <dbReference type="ChEBI" id="CHEBI:57379"/>
        <dbReference type="ChEBI" id="CHEBI:74151"/>
        <dbReference type="EC" id="2.3.1.225"/>
    </reaction>
</comment>
<evidence type="ECO:0000256" key="14">
    <source>
        <dbReference type="SAM" id="MobiDB-lite"/>
    </source>
</evidence>
<dbReference type="GO" id="GO:0019706">
    <property type="term" value="F:protein-cysteine S-palmitoyltransferase activity"/>
    <property type="evidence" value="ECO:0007669"/>
    <property type="project" value="UniProtKB-EC"/>
</dbReference>
<feature type="repeat" description="ANK" evidence="12">
    <location>
        <begin position="282"/>
        <end position="314"/>
    </location>
</feature>
<feature type="transmembrane region" description="Helical" evidence="13">
    <location>
        <begin position="418"/>
        <end position="436"/>
    </location>
</feature>
<evidence type="ECO:0000313" key="16">
    <source>
        <dbReference type="EMBL" id="KRZ98677.1"/>
    </source>
</evidence>
<dbReference type="InterPro" id="IPR036770">
    <property type="entry name" value="Ankyrin_rpt-contain_sf"/>
</dbReference>
<accession>A0A0V1PR12</accession>
<feature type="transmembrane region" description="Helical" evidence="13">
    <location>
        <begin position="583"/>
        <end position="601"/>
    </location>
</feature>
<dbReference type="Proteomes" id="UP000054251">
    <property type="component" value="Unassembled WGS sequence"/>
</dbReference>
<evidence type="ECO:0000256" key="12">
    <source>
        <dbReference type="PROSITE-ProRule" id="PRU00023"/>
    </source>
</evidence>
<evidence type="ECO:0000256" key="2">
    <source>
        <dbReference type="ARBA" id="ARBA00010104"/>
    </source>
</evidence>
<comment type="domain">
    <text evidence="13">The DHHC domain is required for palmitoyltransferase activity.</text>
</comment>
<dbReference type="PANTHER" id="PTHR24161:SF85">
    <property type="entry name" value="PALMITOYLTRANSFERASE HIP14"/>
    <property type="match status" value="1"/>
</dbReference>
<evidence type="ECO:0000256" key="1">
    <source>
        <dbReference type="ARBA" id="ARBA00004141"/>
    </source>
</evidence>
<reference evidence="16 17" key="1">
    <citation type="submission" date="2015-11" db="EMBL/GenBank/DDBJ databases">
        <title>The genome of Debaryomyces fabryi.</title>
        <authorList>
            <person name="Tafer H."/>
            <person name="Lopandic K."/>
        </authorList>
    </citation>
    <scope>NUCLEOTIDE SEQUENCE [LARGE SCALE GENOMIC DNA]</scope>
    <source>
        <strain evidence="16 17">CBS 789</strain>
    </source>
</reference>
<evidence type="ECO:0000313" key="17">
    <source>
        <dbReference type="Proteomes" id="UP000054251"/>
    </source>
</evidence>
<dbReference type="GO" id="GO:0016020">
    <property type="term" value="C:membrane"/>
    <property type="evidence" value="ECO:0007669"/>
    <property type="project" value="UniProtKB-SubCell"/>
</dbReference>
<feature type="compositionally biased region" description="Polar residues" evidence="14">
    <location>
        <begin position="59"/>
        <end position="70"/>
    </location>
</feature>
<keyword evidence="7 13" id="KW-0472">Membrane</keyword>
<dbReference type="Gene3D" id="1.25.40.20">
    <property type="entry name" value="Ankyrin repeat-containing domain"/>
    <property type="match status" value="1"/>
</dbReference>
<sequence>MVDKDSDNEPNNIPYESEQVSNEENGKLNTDLQENTAGSNSAVASLEEGKNNDQIALDYTQNDTSNQHQLDANGHQKEDNSFEANTNDEQVNGGMSDHDENKDAASGKSMDGILSVSENKIDGYEPDILEQESNSSLHSLMTACQQGDLTKVSELISSGEVKANDTFSDGITALHWAAINNRLTIVKYLIENDHSKADPNLLGGELKASPLHWACRNGLVYIVDYFIVHTDADPTLRDSQSYNALHLAVHSSNITLVIYLLLSCCGSTSTSKQIYVDEPDNCDRTSLHWAAYQGDLLTINALLKFGADVSKIDKNLFIPLHWAFMKGYKTVLKVLVGAGSNIFAKNDQGKDSFEVAKDMNCYDTWIKVLKECGRNPKNHWEMKTIYLNPRIGKLITFFTPYIILPLMFKICSFYEGFVVPKLFFSLSLFAGSIYILQKFVIPTYLVEEKAVPKSPLLAGIFSGTAFWCIVTWAFNIVPTLFSKKFISNIVLTGLIYLFVWSFFKAMFINPGYVPIPSDNSVTLDQVKDLIKVGKFDTDNFCVNTFVRKPLRSKYSRFNKKLIARFDHYCPWVYNDIGVRNHKLFVVFIYSLNFAVLLYTHLSIKLFRNTEKSSGYDSDDESQKCWLLSDELCVGYRFHHFQFNLMVWCLIQYIWIAFLCLVQTFQILKGLTTWEFSSLNNRLQTHNGYNHSTLPKDFALTSSNANRYNSPKQNNGFSICLKLVGLDQVVLAIKLGVKSIFSHTSSVETYDPLNEFEIPTDYGFRTNWLDFWFIGEIEWRNIFYLPIEGENNLNRTVVDYYKLYEYPPKLADVDA</sequence>
<proteinExistence type="inferred from homology"/>
<dbReference type="SMART" id="SM00248">
    <property type="entry name" value="ANK"/>
    <property type="match status" value="6"/>
</dbReference>
<dbReference type="PROSITE" id="PS50088">
    <property type="entry name" value="ANK_REPEAT"/>
    <property type="match status" value="3"/>
</dbReference>